<dbReference type="AlphaFoldDB" id="A0A0H5S3P2"/>
<name>A0A0H5S3P2_BRUMA</name>
<evidence type="ECO:0000313" key="1">
    <source>
        <dbReference type="EMBL" id="CRZ22830.1"/>
    </source>
</evidence>
<evidence type="ECO:0000313" key="2">
    <source>
        <dbReference type="WormBase" id="Bm238"/>
    </source>
</evidence>
<accession>A0A0H5S3P2</accession>
<sequence>MDGKNEMGEWKRTTEQKFSQPDANMVWKWVDRLYMFKEGGVEVGGF</sequence>
<gene>
    <name evidence="1 2" type="ORF">Bm238</name>
    <name evidence="1" type="ORF">BM_Bm238</name>
</gene>
<reference evidence="1" key="2">
    <citation type="submission" date="2012-12" db="EMBL/GenBank/DDBJ databases">
        <authorList>
            <person name="Gao Y.W."/>
            <person name="Fan S.T."/>
            <person name="Sun H.T."/>
            <person name="Wang Z."/>
            <person name="Gao X.L."/>
            <person name="Li Y.G."/>
            <person name="Wang T.C."/>
            <person name="Zhang K."/>
            <person name="Xu W.W."/>
            <person name="Yu Z.J."/>
            <person name="Xia X.Z."/>
        </authorList>
    </citation>
    <scope>NUCLEOTIDE SEQUENCE</scope>
    <source>
        <strain evidence="1">FR3</strain>
    </source>
</reference>
<reference evidence="1" key="1">
    <citation type="journal article" date="2007" name="Science">
        <title>Draft genome of the filarial nematode parasite Brugia malayi.</title>
        <authorList>
            <person name="Ghedin E."/>
            <person name="Wang S."/>
            <person name="Spiro D."/>
            <person name="Caler E."/>
            <person name="Zhao Q."/>
            <person name="Crabtree J."/>
            <person name="Allen J.E."/>
            <person name="Delcher A.L."/>
            <person name="Guiliano D.B."/>
            <person name="Miranda-Saavedra D."/>
            <person name="Angiuoli S.V."/>
            <person name="Creasy T."/>
            <person name="Amedeo P."/>
            <person name="Haas B."/>
            <person name="El-Sayed N.M."/>
            <person name="Wortman J.R."/>
            <person name="Feldblyum T."/>
            <person name="Tallon L."/>
            <person name="Schatz M."/>
            <person name="Shumway M."/>
            <person name="Koo H."/>
            <person name="Salzberg S.L."/>
            <person name="Schobel S."/>
            <person name="Pertea M."/>
            <person name="Pop M."/>
            <person name="White O."/>
            <person name="Barton G.J."/>
            <person name="Carlow C.K."/>
            <person name="Crawford M.J."/>
            <person name="Daub J."/>
            <person name="Dimmic M.W."/>
            <person name="Estes C.F."/>
            <person name="Foster J.M."/>
            <person name="Ganatra M."/>
            <person name="Gregory W.F."/>
            <person name="Johnson N.M."/>
            <person name="Jin J."/>
            <person name="Komuniecki R."/>
            <person name="Korf I."/>
            <person name="Kumar S."/>
            <person name="Laney S."/>
            <person name="Li B.W."/>
            <person name="Li W."/>
            <person name="Lindblom T.H."/>
            <person name="Lustigman S."/>
            <person name="Ma D."/>
            <person name="Maina C.V."/>
            <person name="Martin D.M."/>
            <person name="McCarter J.P."/>
            <person name="McReynolds L."/>
            <person name="Mitreva M."/>
            <person name="Nutman T.B."/>
            <person name="Parkinson J."/>
            <person name="Peregrin-Alvarez J.M."/>
            <person name="Poole C."/>
            <person name="Ren Q."/>
            <person name="Saunders L."/>
            <person name="Sluder A.E."/>
            <person name="Smith K."/>
            <person name="Stanke M."/>
            <person name="Unnasch T.R."/>
            <person name="Ware J."/>
            <person name="Wei A.D."/>
            <person name="Weil G."/>
            <person name="Williams D.J."/>
            <person name="Zhang Y."/>
            <person name="Williams S.A."/>
            <person name="Fraser-Liggett C."/>
            <person name="Slatko B."/>
            <person name="Blaxter M.L."/>
            <person name="Scott A.L."/>
        </authorList>
    </citation>
    <scope>NUCLEOTIDE SEQUENCE</scope>
    <source>
        <strain evidence="1">FR3</strain>
    </source>
</reference>
<protein>
    <submittedName>
        <fullName evidence="1">Bm238</fullName>
    </submittedName>
</protein>
<dbReference type="WormBase" id="Bm238">
    <property type="protein sequence ID" value="BM41314"/>
    <property type="gene ID" value="WBGene00220499"/>
</dbReference>
<proteinExistence type="predicted"/>
<dbReference type="EMBL" id="LN856691">
    <property type="protein sequence ID" value="CRZ22830.1"/>
    <property type="molecule type" value="Genomic_DNA"/>
</dbReference>
<organism evidence="1">
    <name type="scientific">Brugia malayi</name>
    <name type="common">Filarial nematode worm</name>
    <dbReference type="NCBI Taxonomy" id="6279"/>
    <lineage>
        <taxon>Eukaryota</taxon>
        <taxon>Metazoa</taxon>
        <taxon>Ecdysozoa</taxon>
        <taxon>Nematoda</taxon>
        <taxon>Chromadorea</taxon>
        <taxon>Rhabditida</taxon>
        <taxon>Spirurina</taxon>
        <taxon>Spiruromorpha</taxon>
        <taxon>Filarioidea</taxon>
        <taxon>Onchocercidae</taxon>
        <taxon>Brugia</taxon>
    </lineage>
</organism>